<dbReference type="EMBL" id="MGKJ01000014">
    <property type="protein sequence ID" value="OGN23878.1"/>
    <property type="molecule type" value="Genomic_DNA"/>
</dbReference>
<keyword evidence="5" id="KW-0175">Coiled coil</keyword>
<feature type="coiled-coil region" evidence="5">
    <location>
        <begin position="3"/>
        <end position="30"/>
    </location>
</feature>
<comment type="caution">
    <text evidence="7">The sequence shown here is derived from an EMBL/GenBank/DDBJ whole genome shotgun (WGS) entry which is preliminary data.</text>
</comment>
<evidence type="ECO:0000256" key="5">
    <source>
        <dbReference type="SAM" id="Coils"/>
    </source>
</evidence>
<dbReference type="PROSITE" id="PS51128">
    <property type="entry name" value="ZF_DKSA_2"/>
    <property type="match status" value="1"/>
</dbReference>
<dbReference type="PANTHER" id="PTHR33823">
    <property type="entry name" value="RNA POLYMERASE-BINDING TRANSCRIPTION FACTOR DKSA-RELATED"/>
    <property type="match status" value="1"/>
</dbReference>
<dbReference type="PANTHER" id="PTHR33823:SF4">
    <property type="entry name" value="GENERAL STRESS PROTEIN 16O"/>
    <property type="match status" value="1"/>
</dbReference>
<dbReference type="InterPro" id="IPR020458">
    <property type="entry name" value="Znf_DskA_TraR_CS"/>
</dbReference>
<organism evidence="7 8">
    <name type="scientific">Candidatus Yanofskybacteria bacterium RIFCSPLOWO2_01_FULL_43_22</name>
    <dbReference type="NCBI Taxonomy" id="1802695"/>
    <lineage>
        <taxon>Bacteria</taxon>
        <taxon>Candidatus Yanofskyibacteriota</taxon>
    </lineage>
</organism>
<evidence type="ECO:0000256" key="4">
    <source>
        <dbReference type="PROSITE-ProRule" id="PRU00510"/>
    </source>
</evidence>
<evidence type="ECO:0000259" key="6">
    <source>
        <dbReference type="Pfam" id="PF01258"/>
    </source>
</evidence>
<accession>A0A1F8GGN2</accession>
<keyword evidence="1" id="KW-0479">Metal-binding</keyword>
<evidence type="ECO:0000256" key="1">
    <source>
        <dbReference type="ARBA" id="ARBA00022723"/>
    </source>
</evidence>
<dbReference type="Gene3D" id="1.20.120.910">
    <property type="entry name" value="DksA, coiled-coil domain"/>
    <property type="match status" value="1"/>
</dbReference>
<dbReference type="Pfam" id="PF01258">
    <property type="entry name" value="zf-dskA_traR"/>
    <property type="match status" value="1"/>
</dbReference>
<evidence type="ECO:0000256" key="2">
    <source>
        <dbReference type="ARBA" id="ARBA00022771"/>
    </source>
</evidence>
<dbReference type="Proteomes" id="UP000178911">
    <property type="component" value="Unassembled WGS sequence"/>
</dbReference>
<protein>
    <recommendedName>
        <fullName evidence="6">Zinc finger DksA/TraR C4-type domain-containing protein</fullName>
    </recommendedName>
</protein>
<dbReference type="STRING" id="1802695.A3A13_02190"/>
<sequence length="117" mass="13224">MTTDELQKLDNDLEQEEKNLIDQLNRIANKNPLASGDFTVRTPSYGNEDDENAQEITDLDKNFALTQELETKLNSIRKTRQKIKDGTYGKCDNCGSEIPSERLKAMPEAIRCITCAV</sequence>
<keyword evidence="3" id="KW-0862">Zinc</keyword>
<gene>
    <name evidence="7" type="ORF">A3A13_02190</name>
</gene>
<feature type="zinc finger region" description="dksA C4-type" evidence="4">
    <location>
        <begin position="91"/>
        <end position="115"/>
    </location>
</feature>
<dbReference type="PROSITE" id="PS01102">
    <property type="entry name" value="ZF_DKSA_1"/>
    <property type="match status" value="1"/>
</dbReference>
<name>A0A1F8GGN2_9BACT</name>
<evidence type="ECO:0000313" key="8">
    <source>
        <dbReference type="Proteomes" id="UP000178911"/>
    </source>
</evidence>
<dbReference type="SUPFAM" id="SSF57716">
    <property type="entry name" value="Glucocorticoid receptor-like (DNA-binding domain)"/>
    <property type="match status" value="1"/>
</dbReference>
<feature type="domain" description="Zinc finger DksA/TraR C4-type" evidence="6">
    <location>
        <begin position="86"/>
        <end position="116"/>
    </location>
</feature>
<reference evidence="7 8" key="1">
    <citation type="journal article" date="2016" name="Nat. Commun.">
        <title>Thousands of microbial genomes shed light on interconnected biogeochemical processes in an aquifer system.</title>
        <authorList>
            <person name="Anantharaman K."/>
            <person name="Brown C.T."/>
            <person name="Hug L.A."/>
            <person name="Sharon I."/>
            <person name="Castelle C.J."/>
            <person name="Probst A.J."/>
            <person name="Thomas B.C."/>
            <person name="Singh A."/>
            <person name="Wilkins M.J."/>
            <person name="Karaoz U."/>
            <person name="Brodie E.L."/>
            <person name="Williams K.H."/>
            <person name="Hubbard S.S."/>
            <person name="Banfield J.F."/>
        </authorList>
    </citation>
    <scope>NUCLEOTIDE SEQUENCE [LARGE SCALE GENOMIC DNA]</scope>
</reference>
<dbReference type="AlphaFoldDB" id="A0A1F8GGN2"/>
<dbReference type="InterPro" id="IPR000962">
    <property type="entry name" value="Znf_DskA_TraR"/>
</dbReference>
<dbReference type="GO" id="GO:0008270">
    <property type="term" value="F:zinc ion binding"/>
    <property type="evidence" value="ECO:0007669"/>
    <property type="project" value="UniProtKB-KW"/>
</dbReference>
<evidence type="ECO:0000256" key="3">
    <source>
        <dbReference type="ARBA" id="ARBA00022833"/>
    </source>
</evidence>
<evidence type="ECO:0000313" key="7">
    <source>
        <dbReference type="EMBL" id="OGN23878.1"/>
    </source>
</evidence>
<keyword evidence="2" id="KW-0863">Zinc-finger</keyword>
<proteinExistence type="predicted"/>